<dbReference type="Proteomes" id="UP000825933">
    <property type="component" value="Unassembled WGS sequence"/>
</dbReference>
<keyword evidence="2" id="KW-0378">Hydrolase</keyword>
<dbReference type="RefSeq" id="WP_223791639.1">
    <property type="nucleotide sequence ID" value="NZ_JAIOUQ010000009.1"/>
</dbReference>
<dbReference type="SUPFAM" id="SSF52266">
    <property type="entry name" value="SGNH hydrolase"/>
    <property type="match status" value="1"/>
</dbReference>
<dbReference type="PANTHER" id="PTHR30383:SF29">
    <property type="entry name" value="SGNH HYDROLASE-TYPE ESTERASE DOMAIN-CONTAINING PROTEIN"/>
    <property type="match status" value="1"/>
</dbReference>
<reference evidence="3" key="1">
    <citation type="journal article" date="2022" name="Microbiol. Resour. Announc.">
        <title>Draft Genome Sequence of a Methanogenic Archaeon from West Spitsbergen Permafrost.</title>
        <authorList>
            <person name="Trubitsyn V."/>
            <person name="Rivkina E."/>
            <person name="Shcherbakova V."/>
        </authorList>
    </citation>
    <scope>NUCLEOTIDE SEQUENCE [LARGE SCALE GENOMIC DNA]</scope>
    <source>
        <strain evidence="3">VT</strain>
    </source>
</reference>
<dbReference type="PANTHER" id="PTHR30383">
    <property type="entry name" value="THIOESTERASE 1/PROTEASE 1/LYSOPHOSPHOLIPASE L1"/>
    <property type="match status" value="1"/>
</dbReference>
<dbReference type="InterPro" id="IPR051532">
    <property type="entry name" value="Ester_Hydrolysis_Enzymes"/>
</dbReference>
<dbReference type="InterPro" id="IPR013830">
    <property type="entry name" value="SGNH_hydro"/>
</dbReference>
<evidence type="ECO:0000313" key="2">
    <source>
        <dbReference type="EMBL" id="MBZ2166064.1"/>
    </source>
</evidence>
<sequence>MTEKTILCYGDSITWGYNPAKPDRMKTNERWTGLVKKGLFEGYTIIEEGLNGRTTVLDDPLYQESKNGLKYLKPCLHTHKPIDLCILLLGTNDLKKRFSLSALEISHGITVLVEIIKKSGSGPDGTAPKILLMAPPYLTQIENISEEFKDSYDVSCKLPEYYAKIAEDNNCEFLDTSKIIVASELDGVHPDVGEHLKLGKAVQEKIKDIME</sequence>
<gene>
    <name evidence="2" type="ORF">K8N75_08435</name>
</gene>
<organism evidence="2 3">
    <name type="scientific">Methanobacterium spitsbergense</name>
    <dbReference type="NCBI Taxonomy" id="2874285"/>
    <lineage>
        <taxon>Archaea</taxon>
        <taxon>Methanobacteriati</taxon>
        <taxon>Methanobacteriota</taxon>
        <taxon>Methanomada group</taxon>
        <taxon>Methanobacteria</taxon>
        <taxon>Methanobacteriales</taxon>
        <taxon>Methanobacteriaceae</taxon>
        <taxon>Methanobacterium</taxon>
    </lineage>
</organism>
<name>A0A8T5UQV6_9EURY</name>
<protein>
    <submittedName>
        <fullName evidence="2">SGNH/GDSL hydrolase family protein</fullName>
    </submittedName>
</protein>
<evidence type="ECO:0000259" key="1">
    <source>
        <dbReference type="Pfam" id="PF13472"/>
    </source>
</evidence>
<feature type="domain" description="SGNH hydrolase-type esterase" evidence="1">
    <location>
        <begin position="8"/>
        <end position="190"/>
    </location>
</feature>
<comment type="caution">
    <text evidence="2">The sequence shown here is derived from an EMBL/GenBank/DDBJ whole genome shotgun (WGS) entry which is preliminary data.</text>
</comment>
<dbReference type="Pfam" id="PF13472">
    <property type="entry name" value="Lipase_GDSL_2"/>
    <property type="match status" value="1"/>
</dbReference>
<dbReference type="EMBL" id="JAIOUQ010000009">
    <property type="protein sequence ID" value="MBZ2166064.1"/>
    <property type="molecule type" value="Genomic_DNA"/>
</dbReference>
<accession>A0A8T5UQV6</accession>
<keyword evidence="3" id="KW-1185">Reference proteome</keyword>
<evidence type="ECO:0000313" key="3">
    <source>
        <dbReference type="Proteomes" id="UP000825933"/>
    </source>
</evidence>
<dbReference type="AlphaFoldDB" id="A0A8T5UQV6"/>
<dbReference type="InterPro" id="IPR036514">
    <property type="entry name" value="SGNH_hydro_sf"/>
</dbReference>
<dbReference type="Gene3D" id="3.40.50.1110">
    <property type="entry name" value="SGNH hydrolase"/>
    <property type="match status" value="1"/>
</dbReference>
<proteinExistence type="predicted"/>
<dbReference type="CDD" id="cd01839">
    <property type="entry name" value="SGNH_arylesterase_like"/>
    <property type="match status" value="1"/>
</dbReference>
<dbReference type="GO" id="GO:0016787">
    <property type="term" value="F:hydrolase activity"/>
    <property type="evidence" value="ECO:0007669"/>
    <property type="project" value="UniProtKB-KW"/>
</dbReference>